<evidence type="ECO:0000313" key="16">
    <source>
        <dbReference type="Proteomes" id="UP000268093"/>
    </source>
</evidence>
<dbReference type="InterPro" id="IPR046341">
    <property type="entry name" value="SET_dom_sf"/>
</dbReference>
<keyword evidence="16" id="KW-1185">Reference proteome</keyword>
<evidence type="ECO:0000256" key="2">
    <source>
        <dbReference type="ARBA" id="ARBA00005792"/>
    </source>
</evidence>
<evidence type="ECO:0000256" key="4">
    <source>
        <dbReference type="ARBA" id="ARBA00022723"/>
    </source>
</evidence>
<feature type="compositionally biased region" description="Basic and acidic residues" evidence="12">
    <location>
        <begin position="407"/>
        <end position="418"/>
    </location>
</feature>
<dbReference type="InterPro" id="IPR002056">
    <property type="entry name" value="MAS20"/>
</dbReference>
<dbReference type="GO" id="GO:0005742">
    <property type="term" value="C:mitochondrial outer membrane translocase complex"/>
    <property type="evidence" value="ECO:0007669"/>
    <property type="project" value="InterPro"/>
</dbReference>
<keyword evidence="10" id="KW-0472">Membrane</keyword>
<evidence type="ECO:0000259" key="13">
    <source>
        <dbReference type="PROSITE" id="PS50280"/>
    </source>
</evidence>
<evidence type="ECO:0000256" key="1">
    <source>
        <dbReference type="ARBA" id="ARBA00004572"/>
    </source>
</evidence>
<organism evidence="15 16">
    <name type="scientific">Jimgerdemannia flammicorona</name>
    <dbReference type="NCBI Taxonomy" id="994334"/>
    <lineage>
        <taxon>Eukaryota</taxon>
        <taxon>Fungi</taxon>
        <taxon>Fungi incertae sedis</taxon>
        <taxon>Mucoromycota</taxon>
        <taxon>Mucoromycotina</taxon>
        <taxon>Endogonomycetes</taxon>
        <taxon>Endogonales</taxon>
        <taxon>Endogonaceae</taxon>
        <taxon>Jimgerdemannia</taxon>
    </lineage>
</organism>
<keyword evidence="3" id="KW-0812">Transmembrane</keyword>
<dbReference type="EMBL" id="RBNI01011432">
    <property type="protein sequence ID" value="RUP43211.1"/>
    <property type="molecule type" value="Genomic_DNA"/>
</dbReference>
<feature type="region of interest" description="Disordered" evidence="12">
    <location>
        <begin position="407"/>
        <end position="429"/>
    </location>
</feature>
<dbReference type="InterPro" id="IPR023392">
    <property type="entry name" value="Tom20_dom_sf"/>
</dbReference>
<dbReference type="Gene3D" id="1.20.960.10">
    <property type="entry name" value="Mitochondrial outer membrane translocase complex, subunit Tom20 domain"/>
    <property type="match status" value="1"/>
</dbReference>
<dbReference type="GO" id="GO:0005634">
    <property type="term" value="C:nucleus"/>
    <property type="evidence" value="ECO:0007669"/>
    <property type="project" value="TreeGrafter"/>
</dbReference>
<evidence type="ECO:0000256" key="6">
    <source>
        <dbReference type="ARBA" id="ARBA00022787"/>
    </source>
</evidence>
<dbReference type="GO" id="GO:0006886">
    <property type="term" value="P:intracellular protein transport"/>
    <property type="evidence" value="ECO:0007669"/>
    <property type="project" value="InterPro"/>
</dbReference>
<dbReference type="SMART" id="SM00317">
    <property type="entry name" value="SET"/>
    <property type="match status" value="1"/>
</dbReference>
<evidence type="ECO:0000259" key="14">
    <source>
        <dbReference type="PROSITE" id="PS50865"/>
    </source>
</evidence>
<dbReference type="GO" id="GO:0006605">
    <property type="term" value="P:protein targeting"/>
    <property type="evidence" value="ECO:0007669"/>
    <property type="project" value="InterPro"/>
</dbReference>
<evidence type="ECO:0008006" key="17">
    <source>
        <dbReference type="Google" id="ProtNLM"/>
    </source>
</evidence>
<proteinExistence type="inferred from homology"/>
<dbReference type="Gene3D" id="2.170.270.10">
    <property type="entry name" value="SET domain"/>
    <property type="match status" value="1"/>
</dbReference>
<keyword evidence="4" id="KW-0479">Metal-binding</keyword>
<dbReference type="Proteomes" id="UP000268093">
    <property type="component" value="Unassembled WGS sequence"/>
</dbReference>
<protein>
    <recommendedName>
        <fullName evidence="17">SET domain-containing protein</fullName>
    </recommendedName>
</protein>
<dbReference type="InterPro" id="IPR002893">
    <property type="entry name" value="Znf_MYND"/>
</dbReference>
<evidence type="ECO:0000256" key="9">
    <source>
        <dbReference type="ARBA" id="ARBA00023128"/>
    </source>
</evidence>
<comment type="similarity">
    <text evidence="2">Belongs to the Tom20 family.</text>
</comment>
<dbReference type="Pfam" id="PF01753">
    <property type="entry name" value="zf-MYND"/>
    <property type="match status" value="1"/>
</dbReference>
<dbReference type="Gene3D" id="1.10.220.160">
    <property type="match status" value="1"/>
</dbReference>
<dbReference type="AlphaFoldDB" id="A0A433CXA2"/>
<name>A0A433CXA2_9FUNG</name>
<dbReference type="OrthoDB" id="2154253at2759"/>
<dbReference type="Pfam" id="PF02064">
    <property type="entry name" value="MAS20"/>
    <property type="match status" value="1"/>
</dbReference>
<reference evidence="15 16" key="1">
    <citation type="journal article" date="2018" name="New Phytol.">
        <title>Phylogenomics of Endogonaceae and evolution of mycorrhizas within Mucoromycota.</title>
        <authorList>
            <person name="Chang Y."/>
            <person name="Desiro A."/>
            <person name="Na H."/>
            <person name="Sandor L."/>
            <person name="Lipzen A."/>
            <person name="Clum A."/>
            <person name="Barry K."/>
            <person name="Grigoriev I.V."/>
            <person name="Martin F.M."/>
            <person name="Stajich J.E."/>
            <person name="Smith M.E."/>
            <person name="Bonito G."/>
            <person name="Spatafora J.W."/>
        </authorList>
    </citation>
    <scope>NUCLEOTIDE SEQUENCE [LARGE SCALE GENOMIC DNA]</scope>
    <source>
        <strain evidence="15 16">GMNB39</strain>
    </source>
</reference>
<keyword evidence="5 11" id="KW-0863">Zinc-finger</keyword>
<evidence type="ECO:0000256" key="8">
    <source>
        <dbReference type="ARBA" id="ARBA00022989"/>
    </source>
</evidence>
<keyword evidence="6" id="KW-1000">Mitochondrion outer membrane</keyword>
<dbReference type="PROSITE" id="PS50280">
    <property type="entry name" value="SET"/>
    <property type="match status" value="1"/>
</dbReference>
<dbReference type="CDD" id="cd20071">
    <property type="entry name" value="SET_SMYD"/>
    <property type="match status" value="1"/>
</dbReference>
<gene>
    <name evidence="15" type="ORF">BC936DRAFT_137470</name>
</gene>
<comment type="caution">
    <text evidence="15">The sequence shown here is derived from an EMBL/GenBank/DDBJ whole genome shotgun (WGS) entry which is preliminary data.</text>
</comment>
<feature type="domain" description="MYND-type" evidence="14">
    <location>
        <begin position="245"/>
        <end position="288"/>
    </location>
</feature>
<dbReference type="SUPFAM" id="SSF47157">
    <property type="entry name" value="Mitochondrial import receptor subunit Tom20"/>
    <property type="match status" value="1"/>
</dbReference>
<feature type="domain" description="SET" evidence="13">
    <location>
        <begin position="188"/>
        <end position="479"/>
    </location>
</feature>
<keyword evidence="7" id="KW-0862">Zinc</keyword>
<comment type="subcellular location">
    <subcellularLocation>
        <location evidence="1">Mitochondrion outer membrane</location>
        <topology evidence="1">Single-pass membrane protein</topology>
    </subcellularLocation>
</comment>
<evidence type="ECO:0000256" key="5">
    <source>
        <dbReference type="ARBA" id="ARBA00022771"/>
    </source>
</evidence>
<keyword evidence="8" id="KW-1133">Transmembrane helix</keyword>
<evidence type="ECO:0000256" key="12">
    <source>
        <dbReference type="SAM" id="MobiDB-lite"/>
    </source>
</evidence>
<keyword evidence="9" id="KW-0496">Mitochondrion</keyword>
<dbReference type="InterPro" id="IPR001214">
    <property type="entry name" value="SET_dom"/>
</dbReference>
<dbReference type="SUPFAM" id="SSF82199">
    <property type="entry name" value="SET domain"/>
    <property type="match status" value="1"/>
</dbReference>
<dbReference type="SUPFAM" id="SSF144232">
    <property type="entry name" value="HIT/MYND zinc finger-like"/>
    <property type="match status" value="1"/>
</dbReference>
<evidence type="ECO:0000256" key="11">
    <source>
        <dbReference type="PROSITE-ProRule" id="PRU00134"/>
    </source>
</evidence>
<dbReference type="Pfam" id="PF00856">
    <property type="entry name" value="SET"/>
    <property type="match status" value="1"/>
</dbReference>
<evidence type="ECO:0000256" key="10">
    <source>
        <dbReference type="ARBA" id="ARBA00023136"/>
    </source>
</evidence>
<sequence length="524" mass="58828">MKTSTVALIAVGAVVTVGIGYAIYFDQKRRNDPEFRKRLSTVAPKTPPATLAFPCISVPHPHPERERKRLLKVKKSEEEAFKNKAAESISQALDEIANETFPVTNQDKEKLFVEEVAKGEELAARGEEFYNEAAVSFFRALKVYPSPVELVMIYQKTVPEPVFNLVMAMMSLDVKRKQELYYKVYPPAEMNVRIDELPEGVTDDGKQIIRRGLVATRDFDEGEVIYTEIPVVSALEPALEGQDFCNFCLKQIPASESTVTCSIGCEKVVYCSTDCEKKAVAQYHQYLCTSSLSLSSKEHEFATYATKNNVKYPGMIARFLATMVYEETTKVPTGRDDEYNTWDHIERLRFLEVNPGPTEALEIKLLKELLGPKVPGIDEFVTEERYLTLKGKLQYNAYGVETVAEGEKTVPKSPEQHRNARSTSPAHPLTGAALYRATSYLAHSCEPNTAVSFPRRTQELALVATRPIKQGEELTTSYVQVDSDGEPVRGHVERKKELADAFRFKCACKRCEREEAAAASSDRD</sequence>
<dbReference type="GO" id="GO:0008270">
    <property type="term" value="F:zinc ion binding"/>
    <property type="evidence" value="ECO:0007669"/>
    <property type="project" value="UniProtKB-KW"/>
</dbReference>
<evidence type="ECO:0000256" key="7">
    <source>
        <dbReference type="ARBA" id="ARBA00022833"/>
    </source>
</evidence>
<dbReference type="PANTHER" id="PTHR12197:SF251">
    <property type="entry name" value="EG:BACR7C10.4 PROTEIN"/>
    <property type="match status" value="1"/>
</dbReference>
<dbReference type="Gene3D" id="6.10.140.2220">
    <property type="match status" value="1"/>
</dbReference>
<evidence type="ECO:0000313" key="15">
    <source>
        <dbReference type="EMBL" id="RUP43211.1"/>
    </source>
</evidence>
<accession>A0A433CXA2</accession>
<dbReference type="InterPro" id="IPR050869">
    <property type="entry name" value="H3K4_H4K5_MeTrfase"/>
</dbReference>
<dbReference type="PROSITE" id="PS50865">
    <property type="entry name" value="ZF_MYND_2"/>
    <property type="match status" value="1"/>
</dbReference>
<dbReference type="PANTHER" id="PTHR12197">
    <property type="entry name" value="HISTONE-LYSINE N-METHYLTRANSFERASE SMYD"/>
    <property type="match status" value="1"/>
</dbReference>
<evidence type="ECO:0000256" key="3">
    <source>
        <dbReference type="ARBA" id="ARBA00022692"/>
    </source>
</evidence>